<reference evidence="2 3" key="1">
    <citation type="journal article" date="2017" name="PLoS Biol.">
        <title>The sea cucumber genome provides insights into morphological evolution and visceral regeneration.</title>
        <authorList>
            <person name="Zhang X."/>
            <person name="Sun L."/>
            <person name="Yuan J."/>
            <person name="Sun Y."/>
            <person name="Gao Y."/>
            <person name="Zhang L."/>
            <person name="Li S."/>
            <person name="Dai H."/>
            <person name="Hamel J.F."/>
            <person name="Liu C."/>
            <person name="Yu Y."/>
            <person name="Liu S."/>
            <person name="Lin W."/>
            <person name="Guo K."/>
            <person name="Jin S."/>
            <person name="Xu P."/>
            <person name="Storey K.B."/>
            <person name="Huan P."/>
            <person name="Zhang T."/>
            <person name="Zhou Y."/>
            <person name="Zhang J."/>
            <person name="Lin C."/>
            <person name="Li X."/>
            <person name="Xing L."/>
            <person name="Huo D."/>
            <person name="Sun M."/>
            <person name="Wang L."/>
            <person name="Mercier A."/>
            <person name="Li F."/>
            <person name="Yang H."/>
            <person name="Xiang J."/>
        </authorList>
    </citation>
    <scope>NUCLEOTIDE SEQUENCE [LARGE SCALE GENOMIC DNA]</scope>
    <source>
        <strain evidence="2">Shaxun</strain>
        <tissue evidence="2">Muscle</tissue>
    </source>
</reference>
<dbReference type="EMBL" id="MRZV01000809">
    <property type="protein sequence ID" value="PIK43999.1"/>
    <property type="molecule type" value="Genomic_DNA"/>
</dbReference>
<accession>A0A2G8K7S4</accession>
<evidence type="ECO:0000313" key="2">
    <source>
        <dbReference type="EMBL" id="PIK43999.1"/>
    </source>
</evidence>
<feature type="region of interest" description="Disordered" evidence="1">
    <location>
        <begin position="1"/>
        <end position="26"/>
    </location>
</feature>
<name>A0A2G8K7S4_STIJA</name>
<protein>
    <submittedName>
        <fullName evidence="2">Uncharacterized protein</fullName>
    </submittedName>
</protein>
<organism evidence="2 3">
    <name type="scientific">Stichopus japonicus</name>
    <name type="common">Sea cucumber</name>
    <dbReference type="NCBI Taxonomy" id="307972"/>
    <lineage>
        <taxon>Eukaryota</taxon>
        <taxon>Metazoa</taxon>
        <taxon>Echinodermata</taxon>
        <taxon>Eleutherozoa</taxon>
        <taxon>Echinozoa</taxon>
        <taxon>Holothuroidea</taxon>
        <taxon>Aspidochirotacea</taxon>
        <taxon>Aspidochirotida</taxon>
        <taxon>Stichopodidae</taxon>
        <taxon>Apostichopus</taxon>
    </lineage>
</organism>
<evidence type="ECO:0000256" key="1">
    <source>
        <dbReference type="SAM" id="MobiDB-lite"/>
    </source>
</evidence>
<feature type="region of interest" description="Disordered" evidence="1">
    <location>
        <begin position="49"/>
        <end position="90"/>
    </location>
</feature>
<gene>
    <name evidence="2" type="ORF">BSL78_19146</name>
</gene>
<sequence>MASSGGGKLKSKRTRGAKKPYQRPKSILSHMTEAVTGVVPTWMKSMFTKAEEERDSEVVSEPASPDFDPDAPSTSYGTGYPPVQRTHASR</sequence>
<dbReference type="Proteomes" id="UP000230750">
    <property type="component" value="Unassembled WGS sequence"/>
</dbReference>
<feature type="compositionally biased region" description="Low complexity" evidence="1">
    <location>
        <begin position="60"/>
        <end position="75"/>
    </location>
</feature>
<feature type="compositionally biased region" description="Basic residues" evidence="1">
    <location>
        <begin position="9"/>
        <end position="22"/>
    </location>
</feature>
<evidence type="ECO:0000313" key="3">
    <source>
        <dbReference type="Proteomes" id="UP000230750"/>
    </source>
</evidence>
<proteinExistence type="predicted"/>
<comment type="caution">
    <text evidence="2">The sequence shown here is derived from an EMBL/GenBank/DDBJ whole genome shotgun (WGS) entry which is preliminary data.</text>
</comment>
<dbReference type="AlphaFoldDB" id="A0A2G8K7S4"/>
<keyword evidence="3" id="KW-1185">Reference proteome</keyword>